<dbReference type="EMBL" id="BGZK01000447">
    <property type="protein sequence ID" value="GBP44136.1"/>
    <property type="molecule type" value="Genomic_DNA"/>
</dbReference>
<name>A0A4C1VXY7_EUMVA</name>
<dbReference type="AlphaFoldDB" id="A0A4C1VXY7"/>
<evidence type="ECO:0000313" key="1">
    <source>
        <dbReference type="EMBL" id="GBP44136.1"/>
    </source>
</evidence>
<protein>
    <submittedName>
        <fullName evidence="1">Uncharacterized protein</fullName>
    </submittedName>
</protein>
<keyword evidence="2" id="KW-1185">Reference proteome</keyword>
<accession>A0A4C1VXY7</accession>
<gene>
    <name evidence="1" type="ORF">EVAR_81457_1</name>
</gene>
<evidence type="ECO:0000313" key="2">
    <source>
        <dbReference type="Proteomes" id="UP000299102"/>
    </source>
</evidence>
<proteinExistence type="predicted"/>
<sequence>MELHPRSITLSTKGLRVLVTILYQGWSDDAIRGIEMAILSSLNTYLEDRLFLCDVKMTLLDIDEQPRTRGDPACPRTGCATEVFSGRAEPPPDRFFAGTSVVRRFV</sequence>
<dbReference type="Proteomes" id="UP000299102">
    <property type="component" value="Unassembled WGS sequence"/>
</dbReference>
<comment type="caution">
    <text evidence="1">The sequence shown here is derived from an EMBL/GenBank/DDBJ whole genome shotgun (WGS) entry which is preliminary data.</text>
</comment>
<reference evidence="1 2" key="1">
    <citation type="journal article" date="2019" name="Commun. Biol.">
        <title>The bagworm genome reveals a unique fibroin gene that provides high tensile strength.</title>
        <authorList>
            <person name="Kono N."/>
            <person name="Nakamura H."/>
            <person name="Ohtoshi R."/>
            <person name="Tomita M."/>
            <person name="Numata K."/>
            <person name="Arakawa K."/>
        </authorList>
    </citation>
    <scope>NUCLEOTIDE SEQUENCE [LARGE SCALE GENOMIC DNA]</scope>
</reference>
<organism evidence="1 2">
    <name type="scientific">Eumeta variegata</name>
    <name type="common">Bagworm moth</name>
    <name type="synonym">Eumeta japonica</name>
    <dbReference type="NCBI Taxonomy" id="151549"/>
    <lineage>
        <taxon>Eukaryota</taxon>
        <taxon>Metazoa</taxon>
        <taxon>Ecdysozoa</taxon>
        <taxon>Arthropoda</taxon>
        <taxon>Hexapoda</taxon>
        <taxon>Insecta</taxon>
        <taxon>Pterygota</taxon>
        <taxon>Neoptera</taxon>
        <taxon>Endopterygota</taxon>
        <taxon>Lepidoptera</taxon>
        <taxon>Glossata</taxon>
        <taxon>Ditrysia</taxon>
        <taxon>Tineoidea</taxon>
        <taxon>Psychidae</taxon>
        <taxon>Oiketicinae</taxon>
        <taxon>Eumeta</taxon>
    </lineage>
</organism>